<dbReference type="SUPFAM" id="SSF81296">
    <property type="entry name" value="E set domains"/>
    <property type="match status" value="1"/>
</dbReference>
<dbReference type="PANTHER" id="PTHR10343">
    <property type="entry name" value="5'-AMP-ACTIVATED PROTEIN KINASE , BETA SUBUNIT"/>
    <property type="match status" value="1"/>
</dbReference>
<feature type="compositionally biased region" description="Basic and acidic residues" evidence="2">
    <location>
        <begin position="115"/>
        <end position="125"/>
    </location>
</feature>
<dbReference type="Proteomes" id="UP001203297">
    <property type="component" value="Unassembled WGS sequence"/>
</dbReference>
<evidence type="ECO:0000256" key="1">
    <source>
        <dbReference type="ARBA" id="ARBA00038216"/>
    </source>
</evidence>
<dbReference type="InterPro" id="IPR013783">
    <property type="entry name" value="Ig-like_fold"/>
</dbReference>
<proteinExistence type="inferred from homology"/>
<name>A0AAD4LW79_9AGAM</name>
<dbReference type="GO" id="GO:0005737">
    <property type="term" value="C:cytoplasm"/>
    <property type="evidence" value="ECO:0007669"/>
    <property type="project" value="TreeGrafter"/>
</dbReference>
<evidence type="ECO:0000313" key="4">
    <source>
        <dbReference type="EMBL" id="KAI0291941.1"/>
    </source>
</evidence>
<gene>
    <name evidence="4" type="ORF">B0F90DRAFT_306206</name>
</gene>
<dbReference type="GO" id="GO:0019901">
    <property type="term" value="F:protein kinase binding"/>
    <property type="evidence" value="ECO:0007669"/>
    <property type="project" value="TreeGrafter"/>
</dbReference>
<dbReference type="GO" id="GO:0031588">
    <property type="term" value="C:nucleotide-activated protein kinase complex"/>
    <property type="evidence" value="ECO:0007669"/>
    <property type="project" value="TreeGrafter"/>
</dbReference>
<sequence>MSSQDLHQVILRWPHADANEVIVTGTFDQWSSSLRLTRKPDGFEAPPIFIPWKDKFAYKFIVDGRWMTNDAEPTEIDHGFVNNVYTAPQKPALQEPIHATAPPSYHSESEAEPEPAEKAQEHAEEPVANGSAHGASHEPPAHEQVPTLIEEEEVKAAVEPVVEAAQAAVAQVAPSPQEVEKAAYELTPEPQALKEAPTRPATEPVQIPILELAPDVPIGILPNSTPSGATLRVPLTPLIPLF</sequence>
<accession>A0AAD4LW79</accession>
<dbReference type="InterPro" id="IPR050827">
    <property type="entry name" value="CRP1_MDG1_kinase"/>
</dbReference>
<dbReference type="GO" id="GO:0005634">
    <property type="term" value="C:nucleus"/>
    <property type="evidence" value="ECO:0007669"/>
    <property type="project" value="TreeGrafter"/>
</dbReference>
<keyword evidence="5" id="KW-1185">Reference proteome</keyword>
<organism evidence="4 5">
    <name type="scientific">Multifurca ochricompacta</name>
    <dbReference type="NCBI Taxonomy" id="376703"/>
    <lineage>
        <taxon>Eukaryota</taxon>
        <taxon>Fungi</taxon>
        <taxon>Dikarya</taxon>
        <taxon>Basidiomycota</taxon>
        <taxon>Agaricomycotina</taxon>
        <taxon>Agaricomycetes</taxon>
        <taxon>Russulales</taxon>
        <taxon>Russulaceae</taxon>
        <taxon>Multifurca</taxon>
    </lineage>
</organism>
<evidence type="ECO:0000259" key="3">
    <source>
        <dbReference type="Pfam" id="PF16561"/>
    </source>
</evidence>
<comment type="similarity">
    <text evidence="1">Belongs to the CRP1/MDG1 family.</text>
</comment>
<dbReference type="InterPro" id="IPR014756">
    <property type="entry name" value="Ig_E-set"/>
</dbReference>
<dbReference type="InterPro" id="IPR032640">
    <property type="entry name" value="AMPK1_CBM"/>
</dbReference>
<dbReference type="EMBL" id="WTXG01000139">
    <property type="protein sequence ID" value="KAI0291941.1"/>
    <property type="molecule type" value="Genomic_DNA"/>
</dbReference>
<feature type="domain" description="AMP-activated protein kinase glycogen-binding" evidence="3">
    <location>
        <begin position="9"/>
        <end position="87"/>
    </location>
</feature>
<evidence type="ECO:0000256" key="2">
    <source>
        <dbReference type="SAM" id="MobiDB-lite"/>
    </source>
</evidence>
<dbReference type="PANTHER" id="PTHR10343:SF81">
    <property type="entry name" value="CRUCIFORM DNA-RECOGNIZING PROTEIN 1-RELATED"/>
    <property type="match status" value="1"/>
</dbReference>
<reference evidence="4" key="1">
    <citation type="journal article" date="2022" name="New Phytol.">
        <title>Evolutionary transition to the ectomycorrhizal habit in the genomes of a hyperdiverse lineage of mushroom-forming fungi.</title>
        <authorList>
            <person name="Looney B."/>
            <person name="Miyauchi S."/>
            <person name="Morin E."/>
            <person name="Drula E."/>
            <person name="Courty P.E."/>
            <person name="Kohler A."/>
            <person name="Kuo A."/>
            <person name="LaButti K."/>
            <person name="Pangilinan J."/>
            <person name="Lipzen A."/>
            <person name="Riley R."/>
            <person name="Andreopoulos W."/>
            <person name="He G."/>
            <person name="Johnson J."/>
            <person name="Nolan M."/>
            <person name="Tritt A."/>
            <person name="Barry K.W."/>
            <person name="Grigoriev I.V."/>
            <person name="Nagy L.G."/>
            <person name="Hibbett D."/>
            <person name="Henrissat B."/>
            <person name="Matheny P.B."/>
            <person name="Labbe J."/>
            <person name="Martin F.M."/>
        </authorList>
    </citation>
    <scope>NUCLEOTIDE SEQUENCE</scope>
    <source>
        <strain evidence="4">BPL690</strain>
    </source>
</reference>
<dbReference type="CDD" id="cd02859">
    <property type="entry name" value="E_set_AMPKbeta_like_N"/>
    <property type="match status" value="1"/>
</dbReference>
<dbReference type="AlphaFoldDB" id="A0AAD4LW79"/>
<dbReference type="Gene3D" id="2.60.40.10">
    <property type="entry name" value="Immunoglobulins"/>
    <property type="match status" value="1"/>
</dbReference>
<protein>
    <recommendedName>
        <fullName evidence="3">AMP-activated protein kinase glycogen-binding domain-containing protein</fullName>
    </recommendedName>
</protein>
<evidence type="ECO:0000313" key="5">
    <source>
        <dbReference type="Proteomes" id="UP001203297"/>
    </source>
</evidence>
<dbReference type="Pfam" id="PF16561">
    <property type="entry name" value="AMPK1_CBM"/>
    <property type="match status" value="1"/>
</dbReference>
<dbReference type="GO" id="GO:0007165">
    <property type="term" value="P:signal transduction"/>
    <property type="evidence" value="ECO:0007669"/>
    <property type="project" value="TreeGrafter"/>
</dbReference>
<feature type="region of interest" description="Disordered" evidence="2">
    <location>
        <begin position="97"/>
        <end position="143"/>
    </location>
</feature>
<comment type="caution">
    <text evidence="4">The sequence shown here is derived from an EMBL/GenBank/DDBJ whole genome shotgun (WGS) entry which is preliminary data.</text>
</comment>